<accession>A0A3L6T570</accession>
<dbReference type="SMART" id="SM00271">
    <property type="entry name" value="DnaJ"/>
    <property type="match status" value="1"/>
</dbReference>
<dbReference type="Pfam" id="PF00226">
    <property type="entry name" value="DnaJ"/>
    <property type="match status" value="1"/>
</dbReference>
<dbReference type="AlphaFoldDB" id="A0A3L6T570"/>
<dbReference type="PANTHER" id="PTHR43948">
    <property type="entry name" value="DNAJ HOMOLOG SUBFAMILY B"/>
    <property type="match status" value="1"/>
</dbReference>
<dbReference type="PANTHER" id="PTHR43948:SF14">
    <property type="entry name" value="PROTEIN DNAJ, PUTATIVE-RELATED"/>
    <property type="match status" value="1"/>
</dbReference>
<dbReference type="GO" id="GO:0005783">
    <property type="term" value="C:endoplasmic reticulum"/>
    <property type="evidence" value="ECO:0007669"/>
    <property type="project" value="UniProtKB-ARBA"/>
</dbReference>
<protein>
    <recommendedName>
        <fullName evidence="2">J domain-containing protein</fullName>
    </recommendedName>
</protein>
<evidence type="ECO:0000259" key="2">
    <source>
        <dbReference type="PROSITE" id="PS50076"/>
    </source>
</evidence>
<dbReference type="InterPro" id="IPR001623">
    <property type="entry name" value="DnaJ_domain"/>
</dbReference>
<dbReference type="PROSITE" id="PS50076">
    <property type="entry name" value="DNAJ_2"/>
    <property type="match status" value="1"/>
</dbReference>
<gene>
    <name evidence="3" type="ORF">C2845_PM05G37210</name>
</gene>
<feature type="region of interest" description="Disordered" evidence="1">
    <location>
        <begin position="178"/>
        <end position="205"/>
    </location>
</feature>
<reference evidence="4" key="1">
    <citation type="journal article" date="2019" name="Nat. Commun.">
        <title>The genome of broomcorn millet.</title>
        <authorList>
            <person name="Zou C."/>
            <person name="Miki D."/>
            <person name="Li D."/>
            <person name="Tang Q."/>
            <person name="Xiao L."/>
            <person name="Rajput S."/>
            <person name="Deng P."/>
            <person name="Jia W."/>
            <person name="Huang R."/>
            <person name="Zhang M."/>
            <person name="Sun Y."/>
            <person name="Hu J."/>
            <person name="Fu X."/>
            <person name="Schnable P.S."/>
            <person name="Li F."/>
            <person name="Zhang H."/>
            <person name="Feng B."/>
            <person name="Zhu X."/>
            <person name="Liu R."/>
            <person name="Schnable J.C."/>
            <person name="Zhu J.-K."/>
            <person name="Zhang H."/>
        </authorList>
    </citation>
    <scope>NUCLEOTIDE SEQUENCE [LARGE SCALE GENOMIC DNA]</scope>
</reference>
<dbReference type="GO" id="GO:0044183">
    <property type="term" value="F:protein folding chaperone"/>
    <property type="evidence" value="ECO:0007669"/>
    <property type="project" value="TreeGrafter"/>
</dbReference>
<feature type="domain" description="J" evidence="2">
    <location>
        <begin position="9"/>
        <end position="76"/>
    </location>
</feature>
<dbReference type="InterPro" id="IPR036869">
    <property type="entry name" value="J_dom_sf"/>
</dbReference>
<dbReference type="SUPFAM" id="SSF46565">
    <property type="entry name" value="Chaperone J-domain"/>
    <property type="match status" value="1"/>
</dbReference>
<dbReference type="Gene3D" id="1.10.287.110">
    <property type="entry name" value="DnaJ domain"/>
    <property type="match status" value="1"/>
</dbReference>
<evidence type="ECO:0000256" key="1">
    <source>
        <dbReference type="SAM" id="MobiDB-lite"/>
    </source>
</evidence>
<dbReference type="CDD" id="cd06257">
    <property type="entry name" value="DnaJ"/>
    <property type="match status" value="1"/>
</dbReference>
<proteinExistence type="predicted"/>
<dbReference type="GO" id="GO:0051087">
    <property type="term" value="F:protein-folding chaperone binding"/>
    <property type="evidence" value="ECO:0007669"/>
    <property type="project" value="TreeGrafter"/>
</dbReference>
<dbReference type="PRINTS" id="PR00625">
    <property type="entry name" value="JDOMAIN"/>
</dbReference>
<name>A0A3L6T570_PANMI</name>
<evidence type="ECO:0000313" key="3">
    <source>
        <dbReference type="EMBL" id="RLN31105.1"/>
    </source>
</evidence>
<sequence>MGNKPPPEIYYGILHVAGDASPQGVRAAYRSLARQWHPDKHPPASRPQAEARFKAITEAYELIRACISRALLDQQENSRAVLAAARDGGGGGGTRPAAVKDRGGGENVVATAVARAARSEKGVVAPRTPAREVEPARRQKVYSACSSVGGGGGRRAFAEFSSYVVRKAPPLERRVECTAAGAGRRSGTPATSSPRTGKLSLAYDR</sequence>
<dbReference type="EMBL" id="PQIB02000003">
    <property type="protein sequence ID" value="RLN31105.1"/>
    <property type="molecule type" value="Genomic_DNA"/>
</dbReference>
<dbReference type="STRING" id="4540.A0A3L6T570"/>
<dbReference type="GO" id="GO:0005634">
    <property type="term" value="C:nucleus"/>
    <property type="evidence" value="ECO:0007669"/>
    <property type="project" value="TreeGrafter"/>
</dbReference>
<dbReference type="OrthoDB" id="10250354at2759"/>
<dbReference type="Proteomes" id="UP000275267">
    <property type="component" value="Unassembled WGS sequence"/>
</dbReference>
<evidence type="ECO:0000313" key="4">
    <source>
        <dbReference type="Proteomes" id="UP000275267"/>
    </source>
</evidence>
<keyword evidence="4" id="KW-1185">Reference proteome</keyword>
<dbReference type="GO" id="GO:0051082">
    <property type="term" value="F:unfolded protein binding"/>
    <property type="evidence" value="ECO:0007669"/>
    <property type="project" value="TreeGrafter"/>
</dbReference>
<comment type="caution">
    <text evidence="3">The sequence shown here is derived from an EMBL/GenBank/DDBJ whole genome shotgun (WGS) entry which is preliminary data.</text>
</comment>
<organism evidence="3 4">
    <name type="scientific">Panicum miliaceum</name>
    <name type="common">Proso millet</name>
    <name type="synonym">Broomcorn millet</name>
    <dbReference type="NCBI Taxonomy" id="4540"/>
    <lineage>
        <taxon>Eukaryota</taxon>
        <taxon>Viridiplantae</taxon>
        <taxon>Streptophyta</taxon>
        <taxon>Embryophyta</taxon>
        <taxon>Tracheophyta</taxon>
        <taxon>Spermatophyta</taxon>
        <taxon>Magnoliopsida</taxon>
        <taxon>Liliopsida</taxon>
        <taxon>Poales</taxon>
        <taxon>Poaceae</taxon>
        <taxon>PACMAD clade</taxon>
        <taxon>Panicoideae</taxon>
        <taxon>Panicodae</taxon>
        <taxon>Paniceae</taxon>
        <taxon>Panicinae</taxon>
        <taxon>Panicum</taxon>
        <taxon>Panicum sect. Panicum</taxon>
    </lineage>
</organism>
<feature type="region of interest" description="Disordered" evidence="1">
    <location>
        <begin position="86"/>
        <end position="105"/>
    </location>
</feature>